<gene>
    <name evidence="9" type="ORF">DCHRY22_LOCUS15495</name>
</gene>
<keyword evidence="4 7" id="KW-0812">Transmembrane</keyword>
<evidence type="ECO:0000313" key="10">
    <source>
        <dbReference type="Proteomes" id="UP000789524"/>
    </source>
</evidence>
<dbReference type="InterPro" id="IPR023271">
    <property type="entry name" value="Aquaporin-like"/>
</dbReference>
<reference evidence="9" key="1">
    <citation type="submission" date="2021-09" db="EMBL/GenBank/DDBJ databases">
        <authorList>
            <person name="Martin H S."/>
        </authorList>
    </citation>
    <scope>NUCLEOTIDE SEQUENCE</scope>
</reference>
<comment type="similarity">
    <text evidence="2 7">Belongs to the MIP/aquaporin (TC 1.A.8) family.</text>
</comment>
<dbReference type="Gene3D" id="1.20.1080.10">
    <property type="entry name" value="Glycerol uptake facilitator protein"/>
    <property type="match status" value="1"/>
</dbReference>
<protein>
    <submittedName>
        <fullName evidence="9">(African queen) hypothetical protein</fullName>
    </submittedName>
</protein>
<dbReference type="Proteomes" id="UP000789524">
    <property type="component" value="Unassembled WGS sequence"/>
</dbReference>
<dbReference type="InterPro" id="IPR000425">
    <property type="entry name" value="MIP"/>
</dbReference>
<comment type="caution">
    <text evidence="9">The sequence shown here is derived from an EMBL/GenBank/DDBJ whole genome shotgun (WGS) entry which is preliminary data.</text>
</comment>
<evidence type="ECO:0000256" key="8">
    <source>
        <dbReference type="SAM" id="Phobius"/>
    </source>
</evidence>
<feature type="transmembrane region" description="Helical" evidence="8">
    <location>
        <begin position="79"/>
        <end position="99"/>
    </location>
</feature>
<feature type="transmembrane region" description="Helical" evidence="8">
    <location>
        <begin position="197"/>
        <end position="220"/>
    </location>
</feature>
<comment type="subcellular location">
    <subcellularLocation>
        <location evidence="1">Membrane</location>
        <topology evidence="1">Multi-pass membrane protein</topology>
    </subcellularLocation>
</comment>
<dbReference type="PRINTS" id="PR00783">
    <property type="entry name" value="MINTRINSICP"/>
</dbReference>
<dbReference type="InterPro" id="IPR034294">
    <property type="entry name" value="Aquaporin_transptr"/>
</dbReference>
<dbReference type="PANTHER" id="PTHR19139">
    <property type="entry name" value="AQUAPORIN TRANSPORTER"/>
    <property type="match status" value="1"/>
</dbReference>
<dbReference type="SUPFAM" id="SSF81338">
    <property type="entry name" value="Aquaporin-like"/>
    <property type="match status" value="1"/>
</dbReference>
<feature type="transmembrane region" description="Helical" evidence="8">
    <location>
        <begin position="232"/>
        <end position="253"/>
    </location>
</feature>
<dbReference type="Pfam" id="PF00230">
    <property type="entry name" value="MIP"/>
    <property type="match status" value="1"/>
</dbReference>
<evidence type="ECO:0000256" key="1">
    <source>
        <dbReference type="ARBA" id="ARBA00004141"/>
    </source>
</evidence>
<dbReference type="GO" id="GO:0015267">
    <property type="term" value="F:channel activity"/>
    <property type="evidence" value="ECO:0007669"/>
    <property type="project" value="InterPro"/>
</dbReference>
<evidence type="ECO:0000256" key="2">
    <source>
        <dbReference type="ARBA" id="ARBA00006175"/>
    </source>
</evidence>
<evidence type="ECO:0000256" key="4">
    <source>
        <dbReference type="ARBA" id="ARBA00022692"/>
    </source>
</evidence>
<feature type="transmembrane region" description="Helical" evidence="8">
    <location>
        <begin position="273"/>
        <end position="290"/>
    </location>
</feature>
<keyword evidence="10" id="KW-1185">Reference proteome</keyword>
<keyword evidence="6 8" id="KW-0472">Membrane</keyword>
<dbReference type="EMBL" id="CAKASE010000083">
    <property type="protein sequence ID" value="CAG9585002.1"/>
    <property type="molecule type" value="Genomic_DNA"/>
</dbReference>
<dbReference type="GO" id="GO:0005886">
    <property type="term" value="C:plasma membrane"/>
    <property type="evidence" value="ECO:0007669"/>
    <property type="project" value="TreeGrafter"/>
</dbReference>
<name>A0A8J2RBC9_9NEOP</name>
<evidence type="ECO:0000256" key="3">
    <source>
        <dbReference type="ARBA" id="ARBA00022448"/>
    </source>
</evidence>
<proteinExistence type="inferred from homology"/>
<evidence type="ECO:0000313" key="9">
    <source>
        <dbReference type="EMBL" id="CAG9585002.1"/>
    </source>
</evidence>
<dbReference type="PROSITE" id="PS00221">
    <property type="entry name" value="MIP"/>
    <property type="match status" value="1"/>
</dbReference>
<accession>A0A8J2RBC9</accession>
<sequence>MQSQNHFKFNEGVLYVVCTEGAGPGPGGGGRVSGPRWARSQLCRDARASRSPATVIHEHTMPANVSESRSGVSSFLSRWWRALLSELVSTALLVLLGVASLLPVDGAPAPLTHPALAFGCVVVANVEAFGPSSGAHMNPAVTLAALLDRRLAPLPALCYVLVQLLGATLGFALLMALTPDTFVGDVIVGGNAPGSVGPVAAAAVEALLTGVLALLCCGVWRAHEQGKEDPAVSIKFGLTIAGLIYAGGVMSSACLNPARSFAPAVLQGFRSDHWVYWVGPLGGSALATLLHRYALRPPPLAPLAQPEELPLNDKP</sequence>
<dbReference type="InterPro" id="IPR022357">
    <property type="entry name" value="MIP_CS"/>
</dbReference>
<dbReference type="OrthoDB" id="3222at2759"/>
<organism evidence="9 10">
    <name type="scientific">Danaus chrysippus</name>
    <name type="common">African queen</name>
    <dbReference type="NCBI Taxonomy" id="151541"/>
    <lineage>
        <taxon>Eukaryota</taxon>
        <taxon>Metazoa</taxon>
        <taxon>Ecdysozoa</taxon>
        <taxon>Arthropoda</taxon>
        <taxon>Hexapoda</taxon>
        <taxon>Insecta</taxon>
        <taxon>Pterygota</taxon>
        <taxon>Neoptera</taxon>
        <taxon>Endopterygota</taxon>
        <taxon>Lepidoptera</taxon>
        <taxon>Glossata</taxon>
        <taxon>Ditrysia</taxon>
        <taxon>Papilionoidea</taxon>
        <taxon>Nymphalidae</taxon>
        <taxon>Danainae</taxon>
        <taxon>Danaini</taxon>
        <taxon>Danaina</taxon>
        <taxon>Danaus</taxon>
        <taxon>Anosia</taxon>
    </lineage>
</organism>
<evidence type="ECO:0000256" key="6">
    <source>
        <dbReference type="ARBA" id="ARBA00023136"/>
    </source>
</evidence>
<evidence type="ECO:0000256" key="7">
    <source>
        <dbReference type="RuleBase" id="RU000477"/>
    </source>
</evidence>
<keyword evidence="3 7" id="KW-0813">Transport</keyword>
<evidence type="ECO:0000256" key="5">
    <source>
        <dbReference type="ARBA" id="ARBA00022989"/>
    </source>
</evidence>
<keyword evidence="5 8" id="KW-1133">Transmembrane helix</keyword>
<feature type="transmembrane region" description="Helical" evidence="8">
    <location>
        <begin position="151"/>
        <end position="177"/>
    </location>
</feature>
<feature type="transmembrane region" description="Helical" evidence="8">
    <location>
        <begin position="111"/>
        <end position="130"/>
    </location>
</feature>
<dbReference type="PANTHER" id="PTHR19139:SF270">
    <property type="entry name" value="ENTOMOGLYCEROPORIN 1-RELATED"/>
    <property type="match status" value="1"/>
</dbReference>
<dbReference type="AlphaFoldDB" id="A0A8J2RBC9"/>